<dbReference type="InterPro" id="IPR027417">
    <property type="entry name" value="P-loop_NTPase"/>
</dbReference>
<dbReference type="EC" id="3.6.4.13" evidence="3"/>
<feature type="domain" description="Helicase C-terminal" evidence="15">
    <location>
        <begin position="390"/>
        <end position="535"/>
    </location>
</feature>
<keyword evidence="8 12" id="KW-0347">Helicase</keyword>
<dbReference type="InterPro" id="IPR014001">
    <property type="entry name" value="Helicase_ATP-bd"/>
</dbReference>
<evidence type="ECO:0000256" key="11">
    <source>
        <dbReference type="ARBA" id="ARBA00037449"/>
    </source>
</evidence>
<keyword evidence="6 12" id="KW-0547">Nucleotide-binding</keyword>
<dbReference type="SUPFAM" id="SSF52540">
    <property type="entry name" value="P-loop containing nucleoside triphosphate hydrolases"/>
    <property type="match status" value="1"/>
</dbReference>
<dbReference type="InterPro" id="IPR058719">
    <property type="entry name" value="WHD_LYAR"/>
</dbReference>
<dbReference type="PROSITE" id="PS51194">
    <property type="entry name" value="HELICASE_CTER"/>
    <property type="match status" value="1"/>
</dbReference>
<reference evidence="16" key="1">
    <citation type="submission" date="2021-01" db="EMBL/GenBank/DDBJ databases">
        <authorList>
            <person name="Corre E."/>
            <person name="Pelletier E."/>
            <person name="Niang G."/>
            <person name="Scheremetjew M."/>
            <person name="Finn R."/>
            <person name="Kale V."/>
            <person name="Holt S."/>
            <person name="Cochrane G."/>
            <person name="Meng A."/>
            <person name="Brown T."/>
            <person name="Cohen L."/>
        </authorList>
    </citation>
    <scope>NUCLEOTIDE SEQUENCE</scope>
    <source>
        <strain evidence="16">10249 10 AB</strain>
    </source>
</reference>
<dbReference type="GO" id="GO:0005524">
    <property type="term" value="F:ATP binding"/>
    <property type="evidence" value="ECO:0007669"/>
    <property type="project" value="UniProtKB-KW"/>
</dbReference>
<dbReference type="PANTHER" id="PTHR47958">
    <property type="entry name" value="ATP-DEPENDENT RNA HELICASE DBP3"/>
    <property type="match status" value="1"/>
</dbReference>
<dbReference type="GO" id="GO:0016787">
    <property type="term" value="F:hydrolase activity"/>
    <property type="evidence" value="ECO:0007669"/>
    <property type="project" value="UniProtKB-KW"/>
</dbReference>
<comment type="subcellular location">
    <subcellularLocation>
        <location evidence="1">Nucleus</location>
        <location evidence="1">Nucleolus</location>
    </subcellularLocation>
</comment>
<dbReference type="CDD" id="cd00268">
    <property type="entry name" value="DEADc"/>
    <property type="match status" value="1"/>
</dbReference>
<organism evidence="16">
    <name type="scientific">Pseudo-nitzschia australis</name>
    <dbReference type="NCBI Taxonomy" id="44445"/>
    <lineage>
        <taxon>Eukaryota</taxon>
        <taxon>Sar</taxon>
        <taxon>Stramenopiles</taxon>
        <taxon>Ochrophyta</taxon>
        <taxon>Bacillariophyta</taxon>
        <taxon>Bacillariophyceae</taxon>
        <taxon>Bacillariophycidae</taxon>
        <taxon>Bacillariales</taxon>
        <taxon>Bacillariaceae</taxon>
        <taxon>Pseudo-nitzschia</taxon>
    </lineage>
</organism>
<protein>
    <recommendedName>
        <fullName evidence="3">RNA helicase</fullName>
        <ecNumber evidence="3">3.6.4.13</ecNumber>
    </recommendedName>
</protein>
<evidence type="ECO:0000256" key="3">
    <source>
        <dbReference type="ARBA" id="ARBA00012552"/>
    </source>
</evidence>
<dbReference type="Pfam" id="PF00270">
    <property type="entry name" value="DEAD"/>
    <property type="match status" value="1"/>
</dbReference>
<evidence type="ECO:0000313" key="16">
    <source>
        <dbReference type="EMBL" id="CAE0730105.1"/>
    </source>
</evidence>
<sequence length="565" mass="62692">MDEEKTVKAAKKILKKDDSGSMKLKALAKLVAEKLGDKDNFKNAKKIIVESDKFSVEGKVVSLAKKSKRDASESDSAAPSKKARVSEKTESGGSSSDMEKWRKDNKIVLKHSKDDEEGREETKKINANDAYAPRTSFDACKSIIEESLIRQCTDANGFKTPSPIQAQSWPILMHKKRDIVGIAETGSGKTLAFGIPALSSMAKNPVVSKRRLPRMLVLSPTRELAMQVEVVLKEYGAVVGMRSLCLYGGVPKYTQTSELRKGNIDCLVATPGRLKDLINEGTCDLSKVLHLVLDEADRMLDMGFEEDVKYIISNCMSKEDGRQTAMFSATWPAVIQDIAMNYMNDPVRLYVGFEGIVGSNGENSIDDSLSANKRVTQTIEVIEDRPRENRLRDILRKHKSKSRILVFALYKKEAERMEYNLQRDGFNVCSIHGNKHQAARTKALSDFKEGACQIMVATDVAARGLDIPDVGLVVNYTFPLTIEDYVHRIGRTGRAGKTGLSITFFQPTDKSHAGELQQVMKQAGQVPPEALMKFGSTIKKKEHKLYGNFGPRGGPMKKATRIVFD</sequence>
<feature type="compositionally biased region" description="Basic and acidic residues" evidence="13">
    <location>
        <begin position="97"/>
        <end position="126"/>
    </location>
</feature>
<dbReference type="GO" id="GO:0003724">
    <property type="term" value="F:RNA helicase activity"/>
    <property type="evidence" value="ECO:0007669"/>
    <property type="project" value="UniProtKB-EC"/>
</dbReference>
<dbReference type="InterPro" id="IPR000629">
    <property type="entry name" value="RNA-helicase_DEAD-box_CS"/>
</dbReference>
<comment type="similarity">
    <text evidence="2">Belongs to the DEAD box helicase family. DDX5/DBP2 subfamily.</text>
</comment>
<dbReference type="FunFam" id="3.40.50.300:FF:000008">
    <property type="entry name" value="ATP-dependent RNA helicase RhlB"/>
    <property type="match status" value="1"/>
</dbReference>
<evidence type="ECO:0000256" key="13">
    <source>
        <dbReference type="SAM" id="MobiDB-lite"/>
    </source>
</evidence>
<dbReference type="AlphaFoldDB" id="A0A7S4EQS3"/>
<evidence type="ECO:0000256" key="7">
    <source>
        <dbReference type="ARBA" id="ARBA00022801"/>
    </source>
</evidence>
<dbReference type="Pfam" id="PF00271">
    <property type="entry name" value="Helicase_C"/>
    <property type="match status" value="1"/>
</dbReference>
<evidence type="ECO:0000256" key="10">
    <source>
        <dbReference type="ARBA" id="ARBA00023242"/>
    </source>
</evidence>
<evidence type="ECO:0000259" key="15">
    <source>
        <dbReference type="PROSITE" id="PS51194"/>
    </source>
</evidence>
<dbReference type="InterPro" id="IPR001650">
    <property type="entry name" value="Helicase_C-like"/>
</dbReference>
<evidence type="ECO:0000256" key="5">
    <source>
        <dbReference type="ARBA" id="ARBA00022552"/>
    </source>
</evidence>
<keyword evidence="7 12" id="KW-0378">Hydrolase</keyword>
<keyword evidence="4" id="KW-0690">Ribosome biogenesis</keyword>
<dbReference type="Pfam" id="PF25879">
    <property type="entry name" value="WHD_LYAR"/>
    <property type="match status" value="1"/>
</dbReference>
<evidence type="ECO:0000256" key="1">
    <source>
        <dbReference type="ARBA" id="ARBA00004604"/>
    </source>
</evidence>
<dbReference type="CDD" id="cd18787">
    <property type="entry name" value="SF2_C_DEAD"/>
    <property type="match status" value="1"/>
</dbReference>
<keyword evidence="5" id="KW-0698">rRNA processing</keyword>
<name>A0A7S4EQS3_9STRA</name>
<evidence type="ECO:0000256" key="8">
    <source>
        <dbReference type="ARBA" id="ARBA00022806"/>
    </source>
</evidence>
<keyword evidence="9 12" id="KW-0067">ATP-binding</keyword>
<evidence type="ECO:0000256" key="12">
    <source>
        <dbReference type="RuleBase" id="RU000492"/>
    </source>
</evidence>
<evidence type="ECO:0000256" key="4">
    <source>
        <dbReference type="ARBA" id="ARBA00022517"/>
    </source>
</evidence>
<dbReference type="SMART" id="SM00490">
    <property type="entry name" value="HELICc"/>
    <property type="match status" value="1"/>
</dbReference>
<feature type="region of interest" description="Disordered" evidence="13">
    <location>
        <begin position="63"/>
        <end position="127"/>
    </location>
</feature>
<evidence type="ECO:0000259" key="14">
    <source>
        <dbReference type="PROSITE" id="PS51192"/>
    </source>
</evidence>
<gene>
    <name evidence="16" type="ORF">PAUS00366_LOCUS22891</name>
</gene>
<dbReference type="SMART" id="SM00487">
    <property type="entry name" value="DEXDc"/>
    <property type="match status" value="1"/>
</dbReference>
<dbReference type="PROSITE" id="PS00039">
    <property type="entry name" value="DEAD_ATP_HELICASE"/>
    <property type="match status" value="1"/>
</dbReference>
<evidence type="ECO:0000256" key="6">
    <source>
        <dbReference type="ARBA" id="ARBA00022741"/>
    </source>
</evidence>
<evidence type="ECO:0000256" key="9">
    <source>
        <dbReference type="ARBA" id="ARBA00022840"/>
    </source>
</evidence>
<feature type="domain" description="Helicase ATP-binding" evidence="14">
    <location>
        <begin position="170"/>
        <end position="349"/>
    </location>
</feature>
<accession>A0A7S4EQS3</accession>
<comment type="function">
    <text evidence="11">ATP-dependent RNA helicase required for 60S ribosomal subunit synthesis. Involved in efficient pre-rRNA processing, predominantly at site A3, which is necessary for the normal formation of 25S and 5.8S rRNAs.</text>
</comment>
<dbReference type="InterPro" id="IPR011545">
    <property type="entry name" value="DEAD/DEAH_box_helicase_dom"/>
</dbReference>
<dbReference type="PROSITE" id="PS51192">
    <property type="entry name" value="HELICASE_ATP_BIND_1"/>
    <property type="match status" value="1"/>
</dbReference>
<dbReference type="EMBL" id="HBIX01035011">
    <property type="protein sequence ID" value="CAE0730105.1"/>
    <property type="molecule type" value="Transcribed_RNA"/>
</dbReference>
<proteinExistence type="inferred from homology"/>
<dbReference type="Gene3D" id="3.40.50.300">
    <property type="entry name" value="P-loop containing nucleotide triphosphate hydrolases"/>
    <property type="match status" value="2"/>
</dbReference>
<evidence type="ECO:0000256" key="2">
    <source>
        <dbReference type="ARBA" id="ARBA00009334"/>
    </source>
</evidence>
<dbReference type="InterPro" id="IPR044742">
    <property type="entry name" value="DEAD/DEAH_RhlB"/>
</dbReference>
<keyword evidence="10" id="KW-0539">Nucleus</keyword>
<dbReference type="GO" id="GO:0003676">
    <property type="term" value="F:nucleic acid binding"/>
    <property type="evidence" value="ECO:0007669"/>
    <property type="project" value="InterPro"/>
</dbReference>